<feature type="chain" id="PRO_5001516537" evidence="2">
    <location>
        <begin position="22"/>
        <end position="230"/>
    </location>
</feature>
<accession>A0A023G5Q6</accession>
<feature type="signal peptide" evidence="2">
    <location>
        <begin position="1"/>
        <end position="21"/>
    </location>
</feature>
<name>A0A023G5Q6_AMBTT</name>
<evidence type="ECO:0000256" key="2">
    <source>
        <dbReference type="SAM" id="SignalP"/>
    </source>
</evidence>
<dbReference type="AlphaFoldDB" id="A0A023G5Q6"/>
<evidence type="ECO:0000313" key="3">
    <source>
        <dbReference type="EMBL" id="JAC28198.1"/>
    </source>
</evidence>
<reference evidence="3" key="1">
    <citation type="submission" date="2014-03" db="EMBL/GenBank/DDBJ databases">
        <title>The sialotranscriptome of Amblyomma triste, Amblyomma parvum and Amblyomma cajennense ticks, uncovered by 454-based RNA-seq.</title>
        <authorList>
            <person name="Garcia G.R."/>
            <person name="Gardinassi L.G."/>
            <person name="Ribeiro J.M."/>
            <person name="Anatriello E."/>
            <person name="Ferreira B.R."/>
            <person name="Moreira H.N."/>
            <person name="Mafra C."/>
            <person name="Olegario M.M."/>
            <person name="Szabo P.J."/>
            <person name="Miranda-Santos I.K."/>
            <person name="Maruyama S.R."/>
        </authorList>
    </citation>
    <scope>NUCLEOTIDE SEQUENCE</scope>
    <source>
        <strain evidence="3">Mato Grasso do Sul</strain>
        <tissue evidence="3">Salivary glands</tissue>
    </source>
</reference>
<sequence>MNLATLTLISVVIFNLDGILANEEDSAVSAVADSERADVEKIIKNRKNVEALFEAKELYALSFVKNINGSAVQCIKSVIEDFQGDWARRTMGDSSTKTEKVDVIVSLAKPSMIVKIKQNAEQALTSRGEQEKRSIEAGASESAPAAQVATSPLFSQYGDWFSVKHVHSDCVLLESLQCTEGESKLMLWMKSTNNGNTDTNPCIERFRGALENNFEFPQCDLISNRVSVLG</sequence>
<keyword evidence="2" id="KW-0732">Signal</keyword>
<dbReference type="EMBL" id="GBBM01007220">
    <property type="protein sequence ID" value="JAC28198.1"/>
    <property type="molecule type" value="mRNA"/>
</dbReference>
<organism evidence="3">
    <name type="scientific">Amblyomma triste</name>
    <name type="common">Neotropical tick</name>
    <dbReference type="NCBI Taxonomy" id="251400"/>
    <lineage>
        <taxon>Eukaryota</taxon>
        <taxon>Metazoa</taxon>
        <taxon>Ecdysozoa</taxon>
        <taxon>Arthropoda</taxon>
        <taxon>Chelicerata</taxon>
        <taxon>Arachnida</taxon>
        <taxon>Acari</taxon>
        <taxon>Parasitiformes</taxon>
        <taxon>Ixodida</taxon>
        <taxon>Ixodoidea</taxon>
        <taxon>Ixodidae</taxon>
        <taxon>Amblyomminae</taxon>
        <taxon>Amblyomma</taxon>
    </lineage>
</organism>
<protein>
    <submittedName>
        <fullName evidence="3">Putative secreted protein</fullName>
    </submittedName>
</protein>
<evidence type="ECO:0000256" key="1">
    <source>
        <dbReference type="SAM" id="MobiDB-lite"/>
    </source>
</evidence>
<feature type="region of interest" description="Disordered" evidence="1">
    <location>
        <begin position="124"/>
        <end position="143"/>
    </location>
</feature>
<proteinExistence type="evidence at transcript level"/>